<keyword evidence="3" id="KW-1185">Reference proteome</keyword>
<sequence>MSPKSHAPWNLFLAYMDDLHVALILIPHAPTPDSTAYRWQINCDPSSRSHWQKHFEKGPGAHMARDLRRLRFVAQVPADKHALLYNTIVKDIGVANAYNYARADYGPRIWAVDALDGLVRAGVIAIYGTERQTREQVLCSIVDEGFDACRRQGRDVSPLISQQREVDTNREQSAPAERSRSPFRAFQNAIRSRTARSFIDSHRPRTRDEGGGYSCN</sequence>
<comment type="caution">
    <text evidence="2">The sequence shown here is derived from an EMBL/GenBank/DDBJ whole genome shotgun (WGS) entry which is preliminary data.</text>
</comment>
<name>A0A550BTU7_9AGAR</name>
<feature type="region of interest" description="Disordered" evidence="1">
    <location>
        <begin position="197"/>
        <end position="216"/>
    </location>
</feature>
<dbReference type="Proteomes" id="UP000320762">
    <property type="component" value="Unassembled WGS sequence"/>
</dbReference>
<organism evidence="2 3">
    <name type="scientific">Schizophyllum amplum</name>
    <dbReference type="NCBI Taxonomy" id="97359"/>
    <lineage>
        <taxon>Eukaryota</taxon>
        <taxon>Fungi</taxon>
        <taxon>Dikarya</taxon>
        <taxon>Basidiomycota</taxon>
        <taxon>Agaricomycotina</taxon>
        <taxon>Agaricomycetes</taxon>
        <taxon>Agaricomycetidae</taxon>
        <taxon>Agaricales</taxon>
        <taxon>Schizophyllaceae</taxon>
        <taxon>Schizophyllum</taxon>
    </lineage>
</organism>
<reference evidence="2 3" key="1">
    <citation type="journal article" date="2019" name="New Phytol.">
        <title>Comparative genomics reveals unique wood-decay strategies and fruiting body development in the Schizophyllaceae.</title>
        <authorList>
            <person name="Almasi E."/>
            <person name="Sahu N."/>
            <person name="Krizsan K."/>
            <person name="Balint B."/>
            <person name="Kovacs G.M."/>
            <person name="Kiss B."/>
            <person name="Cseklye J."/>
            <person name="Drula E."/>
            <person name="Henrissat B."/>
            <person name="Nagy I."/>
            <person name="Chovatia M."/>
            <person name="Adam C."/>
            <person name="LaButti K."/>
            <person name="Lipzen A."/>
            <person name="Riley R."/>
            <person name="Grigoriev I.V."/>
            <person name="Nagy L.G."/>
        </authorList>
    </citation>
    <scope>NUCLEOTIDE SEQUENCE [LARGE SCALE GENOMIC DNA]</scope>
    <source>
        <strain evidence="2 3">NL-1724</strain>
    </source>
</reference>
<dbReference type="EMBL" id="VDMD01000083">
    <property type="protein sequence ID" value="TRM55977.1"/>
    <property type="molecule type" value="Genomic_DNA"/>
</dbReference>
<protein>
    <submittedName>
        <fullName evidence="2">Uncharacterized protein</fullName>
    </submittedName>
</protein>
<evidence type="ECO:0000256" key="1">
    <source>
        <dbReference type="SAM" id="MobiDB-lite"/>
    </source>
</evidence>
<proteinExistence type="predicted"/>
<accession>A0A550BTU7</accession>
<feature type="compositionally biased region" description="Basic and acidic residues" evidence="1">
    <location>
        <begin position="199"/>
        <end position="210"/>
    </location>
</feature>
<dbReference type="AlphaFoldDB" id="A0A550BTU7"/>
<dbReference type="OrthoDB" id="2910816at2759"/>
<evidence type="ECO:0000313" key="3">
    <source>
        <dbReference type="Proteomes" id="UP000320762"/>
    </source>
</evidence>
<gene>
    <name evidence="2" type="ORF">BD626DRAFT_636121</name>
</gene>
<feature type="region of interest" description="Disordered" evidence="1">
    <location>
        <begin position="160"/>
        <end position="185"/>
    </location>
</feature>
<evidence type="ECO:0000313" key="2">
    <source>
        <dbReference type="EMBL" id="TRM55977.1"/>
    </source>
</evidence>